<dbReference type="EC" id="3.1.3.7" evidence="2"/>
<dbReference type="GO" id="GO:0046872">
    <property type="term" value="F:metal ion binding"/>
    <property type="evidence" value="ECO:0007669"/>
    <property type="project" value="UniProtKB-KW"/>
</dbReference>
<dbReference type="SUPFAM" id="SSF56655">
    <property type="entry name" value="Carbohydrate phosphatase"/>
    <property type="match status" value="1"/>
</dbReference>
<keyword evidence="2" id="KW-0378">Hydrolase</keyword>
<comment type="cofactor">
    <cofactor evidence="1">
        <name>Mg(2+)</name>
        <dbReference type="ChEBI" id="CHEBI:18420"/>
    </cofactor>
</comment>
<proteinExistence type="predicted"/>
<reference evidence="2 3" key="1">
    <citation type="submission" date="2019-10" db="EMBL/GenBank/DDBJ databases">
        <title>Nocardia macrotermitis sp. nov. and Nocardia aurantia sp. nov., isolated from the gut of fungus growing-termite Macrotermes natalensis.</title>
        <authorList>
            <person name="Benndorf R."/>
            <person name="Schwitalla J."/>
            <person name="Martin K."/>
            <person name="De Beer W."/>
            <person name="Kaster A.-K."/>
            <person name="Vollmers J."/>
            <person name="Poulsen M."/>
            <person name="Beemelmanns C."/>
        </authorList>
    </citation>
    <scope>NUCLEOTIDE SEQUENCE [LARGE SCALE GENOMIC DNA]</scope>
    <source>
        <strain evidence="2 3">RB20</strain>
    </source>
</reference>
<feature type="binding site" evidence="1">
    <location>
        <position position="77"/>
    </location>
    <ligand>
        <name>Mg(2+)</name>
        <dbReference type="ChEBI" id="CHEBI:18420"/>
        <label>1</label>
        <note>catalytic</note>
    </ligand>
</feature>
<feature type="binding site" evidence="1">
    <location>
        <position position="75"/>
    </location>
    <ligand>
        <name>Mg(2+)</name>
        <dbReference type="ChEBI" id="CHEBI:18420"/>
        <label>1</label>
        <note>catalytic</note>
    </ligand>
</feature>
<dbReference type="CDD" id="cd01638">
    <property type="entry name" value="CysQ"/>
    <property type="match status" value="1"/>
</dbReference>
<evidence type="ECO:0000313" key="2">
    <source>
        <dbReference type="EMBL" id="MQY18730.1"/>
    </source>
</evidence>
<keyword evidence="3" id="KW-1185">Reference proteome</keyword>
<dbReference type="Proteomes" id="UP000438448">
    <property type="component" value="Unassembled WGS sequence"/>
</dbReference>
<dbReference type="EMBL" id="WEGK01000003">
    <property type="protein sequence ID" value="MQY18730.1"/>
    <property type="molecule type" value="Genomic_DNA"/>
</dbReference>
<sequence length="242" mass="25870">MMIYMDDHSVAARLAVEAGELLLGIRHEGGAAGDRKSNELLLRRLAELRPEDAVLSEESTDNPIRLERERVWIIDPLDGTREYGQPPRTDWAVHVALAVDGVAVIGAVALPAADLVLHTGEPPALPPPADGPIRLVVSRSRPPACVDLLVKHLDATTLPMGSAGAKAMAVVRGEADIYAHSGGQYEWDSCAPVAVAAAAGLHVSRLDGSPLRYNRPDPYLPDLLICRPELADAALEVLRTNS</sequence>
<name>A0A7K0CZ67_9NOCA</name>
<dbReference type="InterPro" id="IPR000760">
    <property type="entry name" value="Inositol_monophosphatase-like"/>
</dbReference>
<accession>A0A7K0CZ67</accession>
<dbReference type="Pfam" id="PF00459">
    <property type="entry name" value="Inositol_P"/>
    <property type="match status" value="1"/>
</dbReference>
<dbReference type="GO" id="GO:0008441">
    <property type="term" value="F:3'(2'),5'-bisphosphate nucleotidase activity"/>
    <property type="evidence" value="ECO:0007669"/>
    <property type="project" value="UniProtKB-EC"/>
</dbReference>
<dbReference type="Gene3D" id="3.30.540.10">
    <property type="entry name" value="Fructose-1,6-Bisphosphatase, subunit A, domain 1"/>
    <property type="match status" value="1"/>
</dbReference>
<feature type="binding site" evidence="1">
    <location>
        <position position="78"/>
    </location>
    <ligand>
        <name>Mg(2+)</name>
        <dbReference type="ChEBI" id="CHEBI:18420"/>
        <label>1</label>
        <note>catalytic</note>
    </ligand>
</feature>
<dbReference type="GO" id="GO:0000103">
    <property type="term" value="P:sulfate assimilation"/>
    <property type="evidence" value="ECO:0007669"/>
    <property type="project" value="TreeGrafter"/>
</dbReference>
<dbReference type="Gene3D" id="3.40.190.80">
    <property type="match status" value="1"/>
</dbReference>
<evidence type="ECO:0000256" key="1">
    <source>
        <dbReference type="PIRSR" id="PIRSR600760-2"/>
    </source>
</evidence>
<dbReference type="InterPro" id="IPR050725">
    <property type="entry name" value="CysQ/Inositol_MonoPase"/>
</dbReference>
<dbReference type="GO" id="GO:0050427">
    <property type="term" value="P:3'-phosphoadenosine 5'-phosphosulfate metabolic process"/>
    <property type="evidence" value="ECO:0007669"/>
    <property type="project" value="TreeGrafter"/>
</dbReference>
<dbReference type="AlphaFoldDB" id="A0A7K0CZ67"/>
<dbReference type="PANTHER" id="PTHR43028">
    <property type="entry name" value="3'(2'),5'-BISPHOSPHATE NUCLEOTIDASE 1"/>
    <property type="match status" value="1"/>
</dbReference>
<keyword evidence="1" id="KW-0479">Metal-binding</keyword>
<gene>
    <name evidence="2" type="primary">cysQ</name>
    <name evidence="2" type="ORF">NRB20_18090</name>
</gene>
<feature type="binding site" evidence="1">
    <location>
        <position position="57"/>
    </location>
    <ligand>
        <name>Mg(2+)</name>
        <dbReference type="ChEBI" id="CHEBI:18420"/>
        <label>1</label>
        <note>catalytic</note>
    </ligand>
</feature>
<keyword evidence="1" id="KW-0460">Magnesium</keyword>
<dbReference type="PANTHER" id="PTHR43028:SF5">
    <property type="entry name" value="3'(2'),5'-BISPHOSPHATE NUCLEOTIDASE 1"/>
    <property type="match status" value="1"/>
</dbReference>
<feature type="binding site" evidence="1">
    <location>
        <position position="188"/>
    </location>
    <ligand>
        <name>Mg(2+)</name>
        <dbReference type="ChEBI" id="CHEBI:18420"/>
        <label>1</label>
        <note>catalytic</note>
    </ligand>
</feature>
<evidence type="ECO:0000313" key="3">
    <source>
        <dbReference type="Proteomes" id="UP000438448"/>
    </source>
</evidence>
<comment type="caution">
    <text evidence="2">The sequence shown here is derived from an EMBL/GenBank/DDBJ whole genome shotgun (WGS) entry which is preliminary data.</text>
</comment>
<organism evidence="2 3">
    <name type="scientific">Nocardia macrotermitis</name>
    <dbReference type="NCBI Taxonomy" id="2585198"/>
    <lineage>
        <taxon>Bacteria</taxon>
        <taxon>Bacillati</taxon>
        <taxon>Actinomycetota</taxon>
        <taxon>Actinomycetes</taxon>
        <taxon>Mycobacteriales</taxon>
        <taxon>Nocardiaceae</taxon>
        <taxon>Nocardia</taxon>
    </lineage>
</organism>
<protein>
    <submittedName>
        <fullName evidence="2">3'-phosphoadenosine 5'-phosphate phosphatase</fullName>
        <ecNumber evidence="2">3.1.3.7</ecNumber>
    </submittedName>
</protein>